<sequence>MELPRESEVYPVVDRLSSHVATNSNSNWPRNRKVGLELRHTVSKWTGSRNKDGPADLASKAFYKKGPLQKNNKGQSRDDEGGRDEVQTETPGTQTQEHEYPSIPKQIGNSSEASEPEDSSTSHNGHLALPWHGEDVPKQQELSFLAAVSPLSFGLGFVNQSSLFDLGASTTTKARNEKESCCETYGRLLMWNWKAS</sequence>
<dbReference type="EMBL" id="JACEIK010001837">
    <property type="protein sequence ID" value="MCD7472514.1"/>
    <property type="molecule type" value="Genomic_DNA"/>
</dbReference>
<feature type="region of interest" description="Disordered" evidence="1">
    <location>
        <begin position="42"/>
        <end position="127"/>
    </location>
</feature>
<feature type="compositionally biased region" description="Polar residues" evidence="1">
    <location>
        <begin position="107"/>
        <end position="124"/>
    </location>
</feature>
<name>A0ABS8TLU7_DATST</name>
<evidence type="ECO:0000256" key="1">
    <source>
        <dbReference type="SAM" id="MobiDB-lite"/>
    </source>
</evidence>
<proteinExistence type="predicted"/>
<reference evidence="2 3" key="1">
    <citation type="journal article" date="2021" name="BMC Genomics">
        <title>Datura genome reveals duplications of psychoactive alkaloid biosynthetic genes and high mutation rate following tissue culture.</title>
        <authorList>
            <person name="Rajewski A."/>
            <person name="Carter-House D."/>
            <person name="Stajich J."/>
            <person name="Litt A."/>
        </authorList>
    </citation>
    <scope>NUCLEOTIDE SEQUENCE [LARGE SCALE GENOMIC DNA]</scope>
    <source>
        <strain evidence="2">AR-01</strain>
    </source>
</reference>
<dbReference type="Proteomes" id="UP000823775">
    <property type="component" value="Unassembled WGS sequence"/>
</dbReference>
<comment type="caution">
    <text evidence="2">The sequence shown here is derived from an EMBL/GenBank/DDBJ whole genome shotgun (WGS) entry which is preliminary data.</text>
</comment>
<accession>A0ABS8TLU7</accession>
<protein>
    <submittedName>
        <fullName evidence="2">Uncharacterized protein</fullName>
    </submittedName>
</protein>
<evidence type="ECO:0000313" key="2">
    <source>
        <dbReference type="EMBL" id="MCD7472514.1"/>
    </source>
</evidence>
<evidence type="ECO:0000313" key="3">
    <source>
        <dbReference type="Proteomes" id="UP000823775"/>
    </source>
</evidence>
<organism evidence="2 3">
    <name type="scientific">Datura stramonium</name>
    <name type="common">Jimsonweed</name>
    <name type="synonym">Common thornapple</name>
    <dbReference type="NCBI Taxonomy" id="4076"/>
    <lineage>
        <taxon>Eukaryota</taxon>
        <taxon>Viridiplantae</taxon>
        <taxon>Streptophyta</taxon>
        <taxon>Embryophyta</taxon>
        <taxon>Tracheophyta</taxon>
        <taxon>Spermatophyta</taxon>
        <taxon>Magnoliopsida</taxon>
        <taxon>eudicotyledons</taxon>
        <taxon>Gunneridae</taxon>
        <taxon>Pentapetalae</taxon>
        <taxon>asterids</taxon>
        <taxon>lamiids</taxon>
        <taxon>Solanales</taxon>
        <taxon>Solanaceae</taxon>
        <taxon>Solanoideae</taxon>
        <taxon>Datureae</taxon>
        <taxon>Datura</taxon>
    </lineage>
</organism>
<feature type="compositionally biased region" description="Basic and acidic residues" evidence="1">
    <location>
        <begin position="75"/>
        <end position="86"/>
    </location>
</feature>
<keyword evidence="3" id="KW-1185">Reference proteome</keyword>
<gene>
    <name evidence="2" type="ORF">HAX54_013772</name>
</gene>